<evidence type="ECO:0000313" key="1">
    <source>
        <dbReference type="EMBL" id="KAL3384666.1"/>
    </source>
</evidence>
<dbReference type="EMBL" id="JBJJXI010000170">
    <property type="protein sequence ID" value="KAL3384666.1"/>
    <property type="molecule type" value="Genomic_DNA"/>
</dbReference>
<comment type="caution">
    <text evidence="1">The sequence shown here is derived from an EMBL/GenBank/DDBJ whole genome shotgun (WGS) entry which is preliminary data.</text>
</comment>
<evidence type="ECO:0000313" key="2">
    <source>
        <dbReference type="Proteomes" id="UP001627154"/>
    </source>
</evidence>
<accession>A0ABD2VVA6</accession>
<proteinExistence type="predicted"/>
<dbReference type="Proteomes" id="UP001627154">
    <property type="component" value="Unassembled WGS sequence"/>
</dbReference>
<dbReference type="AlphaFoldDB" id="A0ABD2VVA6"/>
<sequence>MSSLLRVTQNNGISVTGHTSGLINCYGYPFVYMRTDVRGCAVKEKIPHLGNNSKEVRDTLCTPVMETLSQIRYAPFHTFRHIQDRIEIILVFVSRYVTF</sequence>
<name>A0ABD2VVA6_9HYME</name>
<organism evidence="1 2">
    <name type="scientific">Trichogramma kaykai</name>
    <dbReference type="NCBI Taxonomy" id="54128"/>
    <lineage>
        <taxon>Eukaryota</taxon>
        <taxon>Metazoa</taxon>
        <taxon>Ecdysozoa</taxon>
        <taxon>Arthropoda</taxon>
        <taxon>Hexapoda</taxon>
        <taxon>Insecta</taxon>
        <taxon>Pterygota</taxon>
        <taxon>Neoptera</taxon>
        <taxon>Endopterygota</taxon>
        <taxon>Hymenoptera</taxon>
        <taxon>Apocrita</taxon>
        <taxon>Proctotrupomorpha</taxon>
        <taxon>Chalcidoidea</taxon>
        <taxon>Trichogrammatidae</taxon>
        <taxon>Trichogramma</taxon>
    </lineage>
</organism>
<reference evidence="1 2" key="1">
    <citation type="journal article" date="2024" name="bioRxiv">
        <title>A reference genome for Trichogramma kaykai: A tiny desert-dwelling parasitoid wasp with competing sex-ratio distorters.</title>
        <authorList>
            <person name="Culotta J."/>
            <person name="Lindsey A.R."/>
        </authorList>
    </citation>
    <scope>NUCLEOTIDE SEQUENCE [LARGE SCALE GENOMIC DNA]</scope>
    <source>
        <strain evidence="1 2">KSX58</strain>
    </source>
</reference>
<keyword evidence="2" id="KW-1185">Reference proteome</keyword>
<protein>
    <submittedName>
        <fullName evidence="1">Uncharacterized protein</fullName>
    </submittedName>
</protein>
<gene>
    <name evidence="1" type="ORF">TKK_019750</name>
</gene>